<sequence>MKAFTFLLVVLASASCLLTAQANLIESSELSLDTEADFDYEYEVEQLMDEMDDSYEFMEVEDFGVFRTFRKILWAALRTVRGADCIIREVESVLDASRNYLKSVERCGSDLPKDAKDLIKSVKDIVHISDTIINLRARLCSRDRFFLTRLYHKLRCFFRVFGATLKLVREIPRALREIAKLPANAGHCVIKATDDVKGSLTSFSPKIKTCLKK</sequence>
<evidence type="ECO:0000313" key="3">
    <source>
        <dbReference type="RefSeq" id="XP_065722222.2"/>
    </source>
</evidence>
<reference evidence="3" key="1">
    <citation type="submission" date="2025-08" db="UniProtKB">
        <authorList>
            <consortium name="RefSeq"/>
        </authorList>
    </citation>
    <scope>IDENTIFICATION</scope>
</reference>
<dbReference type="RefSeq" id="XP_065722222.2">
    <property type="nucleotide sequence ID" value="XM_065866150.2"/>
</dbReference>
<keyword evidence="1" id="KW-0732">Signal</keyword>
<dbReference type="PROSITE" id="PS51257">
    <property type="entry name" value="PROKAR_LIPOPROTEIN"/>
    <property type="match status" value="1"/>
</dbReference>
<evidence type="ECO:0000313" key="2">
    <source>
        <dbReference type="Proteomes" id="UP001652628"/>
    </source>
</evidence>
<keyword evidence="2" id="KW-1185">Reference proteome</keyword>
<name>A0AB40DD72_DROSZ</name>
<feature type="chain" id="PRO_5045705018" evidence="1">
    <location>
        <begin position="23"/>
        <end position="213"/>
    </location>
</feature>
<dbReference type="AlphaFoldDB" id="A0AB40DD72"/>
<evidence type="ECO:0000256" key="1">
    <source>
        <dbReference type="SAM" id="SignalP"/>
    </source>
</evidence>
<gene>
    <name evidence="3" type="primary">LOC108012078</name>
</gene>
<dbReference type="Proteomes" id="UP001652628">
    <property type="component" value="Chromosome 3"/>
</dbReference>
<protein>
    <submittedName>
        <fullName evidence="3">Uncharacterized protein</fullName>
    </submittedName>
</protein>
<accession>A0AB40DD72</accession>
<organism evidence="2 3">
    <name type="scientific">Drosophila suzukii</name>
    <name type="common">Spotted-wing drosophila fruit fly</name>
    <dbReference type="NCBI Taxonomy" id="28584"/>
    <lineage>
        <taxon>Eukaryota</taxon>
        <taxon>Metazoa</taxon>
        <taxon>Ecdysozoa</taxon>
        <taxon>Arthropoda</taxon>
        <taxon>Hexapoda</taxon>
        <taxon>Insecta</taxon>
        <taxon>Pterygota</taxon>
        <taxon>Neoptera</taxon>
        <taxon>Endopterygota</taxon>
        <taxon>Diptera</taxon>
        <taxon>Brachycera</taxon>
        <taxon>Muscomorpha</taxon>
        <taxon>Ephydroidea</taxon>
        <taxon>Drosophilidae</taxon>
        <taxon>Drosophila</taxon>
        <taxon>Sophophora</taxon>
    </lineage>
</organism>
<dbReference type="GeneID" id="108012078"/>
<feature type="signal peptide" evidence="1">
    <location>
        <begin position="1"/>
        <end position="22"/>
    </location>
</feature>
<proteinExistence type="predicted"/>